<sequence length="150" mass="17405">MTLTFRFDSGENWESLGSFSYSSRPIPGKEGQTDPIGFVTLPLTLQNHNIAVRCSGYPVYSFYRYWAMTYYLIEDLITLDGQGEYNRVEGKKSWIGETTIMTFPQMATNYKIGIEVPFWYDNFLIEVYEYTGPVSSSQDEKLDLLIRRLL</sequence>
<accession>A0A401IER8</accession>
<evidence type="ECO:0000313" key="2">
    <source>
        <dbReference type="EMBL" id="GBF79716.1"/>
    </source>
</evidence>
<organism evidence="1 3">
    <name type="scientific">Aphanothece sacrum FPU1</name>
    <dbReference type="NCBI Taxonomy" id="1920663"/>
    <lineage>
        <taxon>Bacteria</taxon>
        <taxon>Bacillati</taxon>
        <taxon>Cyanobacteriota</taxon>
        <taxon>Cyanophyceae</taxon>
        <taxon>Oscillatoriophycideae</taxon>
        <taxon>Chroococcales</taxon>
        <taxon>Aphanothecaceae</taxon>
        <taxon>Aphanothece</taxon>
    </lineage>
</organism>
<proteinExistence type="predicted"/>
<dbReference type="RefSeq" id="WP_124976900.1">
    <property type="nucleotide sequence ID" value="NZ_BDQK01000003.1"/>
</dbReference>
<protein>
    <submittedName>
        <fullName evidence="1">Exodeoxyribonuclease V subunit beta</fullName>
    </submittedName>
</protein>
<dbReference type="AlphaFoldDB" id="A0A401IER8"/>
<name>A0A401IER8_APHSA</name>
<comment type="caution">
    <text evidence="1">The sequence shown here is derived from an EMBL/GenBank/DDBJ whole genome shotgun (WGS) entry which is preliminary data.</text>
</comment>
<reference evidence="1" key="2">
    <citation type="journal article" date="2019" name="J. Gen. Appl. Microbiol.">
        <title>Physiological properties and genetic analysis related to exopolysaccharide (EPS) production in the fresh-water unicellular cyanobacterium Aphanothece sacrum (Suizenji Nori).</title>
        <authorList>
            <person name="Ohki K."/>
            <person name="Kanesaki Y."/>
            <person name="Suzuki N."/>
            <person name="Okajima M."/>
            <person name="Kaneko T."/>
            <person name="Yoshikawa S."/>
        </authorList>
    </citation>
    <scope>NUCLEOTIDE SEQUENCE</scope>
    <source>
        <strain evidence="1">FPU1</strain>
    </source>
</reference>
<dbReference type="OrthoDB" id="583031at2"/>
<dbReference type="EMBL" id="BDQK01000004">
    <property type="protein sequence ID" value="GBF79716.1"/>
    <property type="molecule type" value="Genomic_DNA"/>
</dbReference>
<evidence type="ECO:0000313" key="1">
    <source>
        <dbReference type="EMBL" id="GBF79699.1"/>
    </source>
</evidence>
<keyword evidence="3" id="KW-1185">Reference proteome</keyword>
<evidence type="ECO:0000313" key="3">
    <source>
        <dbReference type="Proteomes" id="UP000287247"/>
    </source>
</evidence>
<gene>
    <name evidence="1" type="ORF">AsFPU1_1098</name>
    <name evidence="2" type="ORF">AsFPU1_1115</name>
</gene>
<dbReference type="EMBL" id="BDQK01000003">
    <property type="protein sequence ID" value="GBF79699.1"/>
    <property type="molecule type" value="Genomic_DNA"/>
</dbReference>
<dbReference type="Proteomes" id="UP000287247">
    <property type="component" value="Unassembled WGS sequence"/>
</dbReference>
<reference evidence="3" key="1">
    <citation type="submission" date="2017-05" db="EMBL/GenBank/DDBJ databases">
        <title>Physiological properties and genetic analysis related to exopolysaccharide production of fresh-water unicellular cyanobacterium Aphanothece sacrum, Suizenji Nori, that has been cultured as a food source in Japan.</title>
        <authorList>
            <person name="Kanesaki Y."/>
            <person name="Yoshikawa S."/>
            <person name="Ohki K."/>
        </authorList>
    </citation>
    <scope>NUCLEOTIDE SEQUENCE [LARGE SCALE GENOMIC DNA]</scope>
    <source>
        <strain evidence="3">FPU1</strain>
    </source>
</reference>